<gene>
    <name evidence="1" type="ORF">PSCICP_03770</name>
</gene>
<keyword evidence="2" id="KW-1185">Reference proteome</keyword>
<comment type="caution">
    <text evidence="1">The sequence shown here is derived from an EMBL/GenBank/DDBJ whole genome shotgun (WGS) entry which is preliminary data.</text>
</comment>
<name>A0ABQ1DHF6_PSECI</name>
<evidence type="ECO:0000313" key="1">
    <source>
        <dbReference type="EMBL" id="GFM90405.1"/>
    </source>
</evidence>
<reference evidence="1 2" key="1">
    <citation type="submission" date="2020-05" db="EMBL/GenBank/DDBJ databases">
        <title>Genetic diversity of Pseudomonas cichorii.</title>
        <authorList>
            <person name="Tani S."/>
            <person name="Yagi H."/>
            <person name="Hashimoto S."/>
            <person name="Iiyama K."/>
            <person name="Furuya N."/>
        </authorList>
    </citation>
    <scope>NUCLEOTIDE SEQUENCE [LARGE SCALE GENOMIC DNA]</scope>
    <source>
        <strain evidence="1 2">LMG 2162</strain>
    </source>
</reference>
<dbReference type="RefSeq" id="WP_025259784.1">
    <property type="nucleotide sequence ID" value="NZ_BLWA01000001.1"/>
</dbReference>
<sequence length="307" mass="35059">MDKDKLILARLNLAQEILEESDALPGAEGYSVDQAENFVHHSRHEREALVVYLLLTCFDLLGQSREFITFYEWLSSKKTEILSEHRDAIESLAFESDAFVESAKALHEHYNKIYGVTRAFHAGVENLPPSALAHLLASVSVSKRDPESLKPENKNTIYPTMPVTSEEKLYKLKLKFLYSQRNAFTHKLSQKHTSSNPGMSCFINSTGDGQSRSQGASWTVWVSDGKVYYGSSQEGDSKHVFSTQGWPFVLFEVLYSAIGKKFDRTEINLKFSVFDIDNHQIFQTLEHKDLPAFLEENYRIKLSDWSF</sequence>
<organism evidence="1 2">
    <name type="scientific">Pseudomonas cichorii</name>
    <dbReference type="NCBI Taxonomy" id="36746"/>
    <lineage>
        <taxon>Bacteria</taxon>
        <taxon>Pseudomonadati</taxon>
        <taxon>Pseudomonadota</taxon>
        <taxon>Gammaproteobacteria</taxon>
        <taxon>Pseudomonadales</taxon>
        <taxon>Pseudomonadaceae</taxon>
        <taxon>Pseudomonas</taxon>
    </lineage>
</organism>
<proteinExistence type="predicted"/>
<accession>A0ABQ1DHF6</accession>
<evidence type="ECO:0000313" key="2">
    <source>
        <dbReference type="Proteomes" id="UP000614982"/>
    </source>
</evidence>
<dbReference type="Proteomes" id="UP000614982">
    <property type="component" value="Unassembled WGS sequence"/>
</dbReference>
<dbReference type="GeneID" id="45542209"/>
<protein>
    <submittedName>
        <fullName evidence="1">Uncharacterized protein</fullName>
    </submittedName>
</protein>
<dbReference type="EMBL" id="BLWA01000001">
    <property type="protein sequence ID" value="GFM90405.1"/>
    <property type="molecule type" value="Genomic_DNA"/>
</dbReference>